<accession>A0A7K0BNS2</accession>
<proteinExistence type="predicted"/>
<keyword evidence="1" id="KW-1133">Transmembrane helix</keyword>
<sequence>MGVLVNVIVMTGMLLVVPLGTGLAGVPPAVRHAWWPGAAAGAVSLWLPRGPLATALAACYAAAALVLAAQAVRRHRRAGVTEAAVATALVMPVIAATALVAERGGHPLFGFSLKILTLTVAHFHFAGFAAALTAGLVARTARRGRGAAAATVPAGTLLVLAGYFTGEWVEFAGAVVLSAGMWLVGWITWRDVRPDDRVTRALLLVSAAVLAATMTLALSWALGEASGLPHPSLAWMAATHGAGNAFGFGLCGMLAWRRLQRGQG</sequence>
<name>A0A7K0BNS2_9ACTN</name>
<feature type="transmembrane region" description="Helical" evidence="1">
    <location>
        <begin position="7"/>
        <end position="30"/>
    </location>
</feature>
<feature type="transmembrane region" description="Helical" evidence="1">
    <location>
        <begin position="50"/>
        <end position="71"/>
    </location>
</feature>
<dbReference type="AlphaFoldDB" id="A0A7K0BNS2"/>
<feature type="transmembrane region" description="Helical" evidence="1">
    <location>
        <begin position="201"/>
        <end position="222"/>
    </location>
</feature>
<dbReference type="RefSeq" id="WP_153530912.1">
    <property type="nucleotide sequence ID" value="NZ_WEGH01000001.1"/>
</dbReference>
<feature type="transmembrane region" description="Helical" evidence="1">
    <location>
        <begin position="146"/>
        <end position="165"/>
    </location>
</feature>
<evidence type="ECO:0008006" key="4">
    <source>
        <dbReference type="Google" id="ProtNLM"/>
    </source>
</evidence>
<feature type="transmembrane region" description="Helical" evidence="1">
    <location>
        <begin position="83"/>
        <end position="101"/>
    </location>
</feature>
<dbReference type="InterPro" id="IPR025450">
    <property type="entry name" value="YndJ-like"/>
</dbReference>
<dbReference type="Proteomes" id="UP000487268">
    <property type="component" value="Unassembled WGS sequence"/>
</dbReference>
<feature type="transmembrane region" description="Helical" evidence="1">
    <location>
        <begin position="234"/>
        <end position="256"/>
    </location>
</feature>
<feature type="transmembrane region" description="Helical" evidence="1">
    <location>
        <begin position="113"/>
        <end position="134"/>
    </location>
</feature>
<feature type="transmembrane region" description="Helical" evidence="1">
    <location>
        <begin position="171"/>
        <end position="189"/>
    </location>
</feature>
<dbReference type="Pfam" id="PF14158">
    <property type="entry name" value="YndJ"/>
    <property type="match status" value="1"/>
</dbReference>
<evidence type="ECO:0000313" key="3">
    <source>
        <dbReference type="Proteomes" id="UP000487268"/>
    </source>
</evidence>
<dbReference type="OrthoDB" id="4190194at2"/>
<keyword evidence="1" id="KW-0812">Transmembrane</keyword>
<protein>
    <recommendedName>
        <fullName evidence="4">YndJ-like protein</fullName>
    </recommendedName>
</protein>
<comment type="caution">
    <text evidence="2">The sequence shown here is derived from an EMBL/GenBank/DDBJ whole genome shotgun (WGS) entry which is preliminary data.</text>
</comment>
<dbReference type="EMBL" id="WEGH01000001">
    <property type="protein sequence ID" value="MQY02821.1"/>
    <property type="molecule type" value="Genomic_DNA"/>
</dbReference>
<keyword evidence="3" id="KW-1185">Reference proteome</keyword>
<evidence type="ECO:0000313" key="2">
    <source>
        <dbReference type="EMBL" id="MQY02821.1"/>
    </source>
</evidence>
<gene>
    <name evidence="2" type="ORF">ACRB68_08560</name>
</gene>
<reference evidence="2 3" key="1">
    <citation type="submission" date="2019-10" db="EMBL/GenBank/DDBJ databases">
        <title>Actinomadura rubteroloni sp. nov. and Actinomadura macrotermitis sp. nov., isolated from the gut of fungus growing-termite Macrotermes natalensis.</title>
        <authorList>
            <person name="Benndorf R."/>
            <person name="Martin K."/>
            <person name="Kuefner M."/>
            <person name="De Beer W."/>
            <person name="Kaster A.-K."/>
            <person name="Vollmers J."/>
            <person name="Poulsen M."/>
            <person name="Beemelmanns C."/>
        </authorList>
    </citation>
    <scope>NUCLEOTIDE SEQUENCE [LARGE SCALE GENOMIC DNA]</scope>
    <source>
        <strain evidence="2 3">RB68</strain>
    </source>
</reference>
<evidence type="ECO:0000256" key="1">
    <source>
        <dbReference type="SAM" id="Phobius"/>
    </source>
</evidence>
<keyword evidence="1" id="KW-0472">Membrane</keyword>
<organism evidence="2 3">
    <name type="scientific">Actinomadura macrotermitis</name>
    <dbReference type="NCBI Taxonomy" id="2585200"/>
    <lineage>
        <taxon>Bacteria</taxon>
        <taxon>Bacillati</taxon>
        <taxon>Actinomycetota</taxon>
        <taxon>Actinomycetes</taxon>
        <taxon>Streptosporangiales</taxon>
        <taxon>Thermomonosporaceae</taxon>
        <taxon>Actinomadura</taxon>
    </lineage>
</organism>